<name>A0ABV6UK85_9ACTN</name>
<keyword evidence="3" id="KW-1185">Reference proteome</keyword>
<comment type="caution">
    <text evidence="2">The sequence shown here is derived from an EMBL/GenBank/DDBJ whole genome shotgun (WGS) entry which is preliminary data.</text>
</comment>
<accession>A0ABV6UK85</accession>
<evidence type="ECO:0000313" key="2">
    <source>
        <dbReference type="EMBL" id="MFC1401864.1"/>
    </source>
</evidence>
<evidence type="ECO:0000313" key="3">
    <source>
        <dbReference type="Proteomes" id="UP001592528"/>
    </source>
</evidence>
<gene>
    <name evidence="2" type="ORF">ACEZDJ_11255</name>
</gene>
<protein>
    <submittedName>
        <fullName evidence="2">Uncharacterized protein</fullName>
    </submittedName>
</protein>
<evidence type="ECO:0000256" key="1">
    <source>
        <dbReference type="SAM" id="MobiDB-lite"/>
    </source>
</evidence>
<reference evidence="2 3" key="1">
    <citation type="submission" date="2024-09" db="EMBL/GenBank/DDBJ databases">
        <authorList>
            <person name="Lee S.D."/>
        </authorList>
    </citation>
    <scope>NUCLEOTIDE SEQUENCE [LARGE SCALE GENOMIC DNA]</scope>
    <source>
        <strain evidence="2 3">N1-5</strain>
    </source>
</reference>
<sequence>MNPDEFDILWDPRSADTERGDRPVLDLPPESDAVDAADALEAFFVDDTEATTVEVTVADAVLGTSSRDHLLAIGSPGLRTLGDADGATLPGESLRYRILRFECDTCHAVIRRIHVDRRSMPQCPNGHDRMRLVP</sequence>
<dbReference type="RefSeq" id="WP_030256363.1">
    <property type="nucleotide sequence ID" value="NZ_JBHEZZ010000005.1"/>
</dbReference>
<organism evidence="2 3">
    <name type="scientific">Streptacidiphilus cavernicola</name>
    <dbReference type="NCBI Taxonomy" id="3342716"/>
    <lineage>
        <taxon>Bacteria</taxon>
        <taxon>Bacillati</taxon>
        <taxon>Actinomycetota</taxon>
        <taxon>Actinomycetes</taxon>
        <taxon>Kitasatosporales</taxon>
        <taxon>Streptomycetaceae</taxon>
        <taxon>Streptacidiphilus</taxon>
    </lineage>
</organism>
<dbReference type="Proteomes" id="UP001592528">
    <property type="component" value="Unassembled WGS sequence"/>
</dbReference>
<feature type="compositionally biased region" description="Basic and acidic residues" evidence="1">
    <location>
        <begin position="13"/>
        <end position="24"/>
    </location>
</feature>
<feature type="region of interest" description="Disordered" evidence="1">
    <location>
        <begin position="1"/>
        <end position="28"/>
    </location>
</feature>
<dbReference type="EMBL" id="JBHEZZ010000005">
    <property type="protein sequence ID" value="MFC1401864.1"/>
    <property type="molecule type" value="Genomic_DNA"/>
</dbReference>
<proteinExistence type="predicted"/>